<evidence type="ECO:0000313" key="2">
    <source>
        <dbReference type="Proteomes" id="UP000578531"/>
    </source>
</evidence>
<proteinExistence type="predicted"/>
<dbReference type="AlphaFoldDB" id="A0A8H6FNH1"/>
<comment type="caution">
    <text evidence="1">The sequence shown here is derived from an EMBL/GenBank/DDBJ whole genome shotgun (WGS) entry which is preliminary data.</text>
</comment>
<dbReference type="EMBL" id="JACCJC010000054">
    <property type="protein sequence ID" value="KAF6231756.1"/>
    <property type="molecule type" value="Genomic_DNA"/>
</dbReference>
<gene>
    <name evidence="1" type="ORF">HO173_010058</name>
</gene>
<dbReference type="Proteomes" id="UP000578531">
    <property type="component" value="Unassembled WGS sequence"/>
</dbReference>
<dbReference type="RefSeq" id="XP_037161188.1">
    <property type="nucleotide sequence ID" value="XM_037311944.1"/>
</dbReference>
<evidence type="ECO:0000313" key="1">
    <source>
        <dbReference type="EMBL" id="KAF6231756.1"/>
    </source>
</evidence>
<accession>A0A8H6FNH1</accession>
<dbReference type="GeneID" id="59291705"/>
<sequence>MIVTVLWKTDAEGMVIDELCKERWKKPTWAAQMAYERNSKAKARSAETGELFVPTDPQLKARHFKKIAWTSYVRQVHF</sequence>
<organism evidence="1 2">
    <name type="scientific">Letharia columbiana</name>
    <dbReference type="NCBI Taxonomy" id="112416"/>
    <lineage>
        <taxon>Eukaryota</taxon>
        <taxon>Fungi</taxon>
        <taxon>Dikarya</taxon>
        <taxon>Ascomycota</taxon>
        <taxon>Pezizomycotina</taxon>
        <taxon>Lecanoromycetes</taxon>
        <taxon>OSLEUM clade</taxon>
        <taxon>Lecanoromycetidae</taxon>
        <taxon>Lecanorales</taxon>
        <taxon>Lecanorineae</taxon>
        <taxon>Parmeliaceae</taxon>
        <taxon>Letharia</taxon>
    </lineage>
</organism>
<keyword evidence="2" id="KW-1185">Reference proteome</keyword>
<name>A0A8H6FNH1_9LECA</name>
<protein>
    <submittedName>
        <fullName evidence="1">Uncharacterized protein</fullName>
    </submittedName>
</protein>
<reference evidence="1 2" key="1">
    <citation type="journal article" date="2020" name="Genomics">
        <title>Complete, high-quality genomes from long-read metagenomic sequencing of two wolf lichen thalli reveals enigmatic genome architecture.</title>
        <authorList>
            <person name="McKenzie S.K."/>
            <person name="Walston R.F."/>
            <person name="Allen J.L."/>
        </authorList>
    </citation>
    <scope>NUCLEOTIDE SEQUENCE [LARGE SCALE GENOMIC DNA]</scope>
    <source>
        <strain evidence="1">WasteWater2</strain>
    </source>
</reference>